<evidence type="ECO:0000256" key="1">
    <source>
        <dbReference type="ARBA" id="ARBA00006007"/>
    </source>
</evidence>
<dbReference type="PIRSF" id="PIRSF005956">
    <property type="entry name" value="BtpA"/>
    <property type="match status" value="1"/>
</dbReference>
<dbReference type="SUPFAM" id="SSF51366">
    <property type="entry name" value="Ribulose-phoshate binding barrel"/>
    <property type="match status" value="1"/>
</dbReference>
<name>A0A212LFL5_9HYPH</name>
<reference evidence="2" key="1">
    <citation type="submission" date="2016-08" db="EMBL/GenBank/DDBJ databases">
        <authorList>
            <person name="Seilhamer J.J."/>
        </authorList>
    </citation>
    <scope>NUCLEOTIDE SEQUENCE</scope>
    <source>
        <strain evidence="2">86</strain>
    </source>
</reference>
<comment type="similarity">
    <text evidence="1">Belongs to the BtpA family.</text>
</comment>
<dbReference type="AlphaFoldDB" id="A0A212LFL5"/>
<evidence type="ECO:0000313" key="2">
    <source>
        <dbReference type="EMBL" id="SCM76366.1"/>
    </source>
</evidence>
<gene>
    <name evidence="2" type="ORF">KL86PLE_40171</name>
</gene>
<sequence length="282" mass="29949">MTAPLVLPDKGNALEALFPVRKPVIGVIHLKPLPGAPRYDGQPVREIYAAAAEDARTLAAGGIDGIIVENASDLPFARPDDIGPETVAALTAACIEVRNAVDTPIGITCVANGAIPALAIAKAVGARWVRVNQWVNAYVANEGFLNGPAPQALRYRSMIGARDVAIFADVHVKFGAHAITADRSIAEQATDAEWFDADILIATGTRTGNPTQPAEVREVRAGTNLPVVVGSGLAPEQVPDLFAVADGAIVGQWLKHDGRWWNPVDPRRVERLMNAVRKTRSS</sequence>
<dbReference type="NCBIfam" id="TIGR00259">
    <property type="entry name" value="thylakoid_BtpA"/>
    <property type="match status" value="1"/>
</dbReference>
<protein>
    <submittedName>
        <fullName evidence="2">Photosystem I assembly BtpA</fullName>
    </submittedName>
</protein>
<dbReference type="PANTHER" id="PTHR21381">
    <property type="entry name" value="ZGC:162297"/>
    <property type="match status" value="1"/>
</dbReference>
<dbReference type="RefSeq" id="WP_100079403.1">
    <property type="nucleotide sequence ID" value="NZ_LT608334.1"/>
</dbReference>
<dbReference type="CDD" id="cd04722">
    <property type="entry name" value="TIM_phosphate_binding"/>
    <property type="match status" value="1"/>
</dbReference>
<proteinExistence type="inferred from homology"/>
<organism evidence="2">
    <name type="scientific">uncultured Pleomorphomonas sp</name>
    <dbReference type="NCBI Taxonomy" id="442121"/>
    <lineage>
        <taxon>Bacteria</taxon>
        <taxon>Pseudomonadati</taxon>
        <taxon>Pseudomonadota</taxon>
        <taxon>Alphaproteobacteria</taxon>
        <taxon>Hyphomicrobiales</taxon>
        <taxon>Pleomorphomonadaceae</taxon>
        <taxon>Pleomorphomonas</taxon>
        <taxon>environmental samples</taxon>
    </lineage>
</organism>
<dbReference type="PANTHER" id="PTHR21381:SF3">
    <property type="entry name" value="SGC REGION PROTEIN SGCQ-RELATED"/>
    <property type="match status" value="1"/>
</dbReference>
<dbReference type="InterPro" id="IPR011060">
    <property type="entry name" value="RibuloseP-bd_barrel"/>
</dbReference>
<dbReference type="InterPro" id="IPR005137">
    <property type="entry name" value="BtpA"/>
</dbReference>
<dbReference type="EMBL" id="FMJD01000008">
    <property type="protein sequence ID" value="SCM76366.1"/>
    <property type="molecule type" value="Genomic_DNA"/>
</dbReference>
<dbReference type="Pfam" id="PF03437">
    <property type="entry name" value="BtpA"/>
    <property type="match status" value="1"/>
</dbReference>
<dbReference type="Gene3D" id="3.20.20.70">
    <property type="entry name" value="Aldolase class I"/>
    <property type="match status" value="1"/>
</dbReference>
<accession>A0A212LFL5</accession>
<dbReference type="InterPro" id="IPR013785">
    <property type="entry name" value="Aldolase_TIM"/>
</dbReference>